<name>A0A813DJW1_POLGL</name>
<feature type="region of interest" description="Disordered" evidence="1">
    <location>
        <begin position="1"/>
        <end position="55"/>
    </location>
</feature>
<evidence type="ECO:0000313" key="2">
    <source>
        <dbReference type="EMBL" id="CAE8588187.1"/>
    </source>
</evidence>
<keyword evidence="3" id="KW-1185">Reference proteome</keyword>
<evidence type="ECO:0000313" key="3">
    <source>
        <dbReference type="Proteomes" id="UP000654075"/>
    </source>
</evidence>
<proteinExistence type="predicted"/>
<accession>A0A813DJW1</accession>
<dbReference type="EMBL" id="CAJNNV010002970">
    <property type="protein sequence ID" value="CAE8588187.1"/>
    <property type="molecule type" value="Genomic_DNA"/>
</dbReference>
<organism evidence="2 3">
    <name type="scientific">Polarella glacialis</name>
    <name type="common">Dinoflagellate</name>
    <dbReference type="NCBI Taxonomy" id="89957"/>
    <lineage>
        <taxon>Eukaryota</taxon>
        <taxon>Sar</taxon>
        <taxon>Alveolata</taxon>
        <taxon>Dinophyceae</taxon>
        <taxon>Suessiales</taxon>
        <taxon>Suessiaceae</taxon>
        <taxon>Polarella</taxon>
    </lineage>
</organism>
<feature type="region of interest" description="Disordered" evidence="1">
    <location>
        <begin position="352"/>
        <end position="371"/>
    </location>
</feature>
<dbReference type="OrthoDB" id="439431at2759"/>
<comment type="caution">
    <text evidence="2">The sequence shown here is derived from an EMBL/GenBank/DDBJ whole genome shotgun (WGS) entry which is preliminary data.</text>
</comment>
<sequence>MGLVAYDSGESEPETSAAPVATEPEAKRARTEPAVAVAAKAPAAPSAPRKDKITPQKLKEVRKEISDAKSATAVVQAIRRHIESSYDVHWAAEALYQVAKRSTARTRKDWAEDKGVKKLADRLSKEADSSEILTGKDKDDVDIILLILESVRRMELQEPENQKFGIERAINLLVADGWNHPVKSLARLFMLGAPLTFEGKIKEHFLKELPLEIRARATEMDGPDLALLIAGMRGEKGIKDSALLSKVALRLKDRKGLSATGAFALIHVGLSVTDIVEMAEGLLELAVTDEAALRMLGQEALRRRGELTPDESHRIHSAYQALKLPLPKVWRQSGAEVKREGAQIITTTAFKPQEGHEKKRRGNHDIEKTSPPRVVRDMKMCSY</sequence>
<feature type="compositionally biased region" description="Basic and acidic residues" evidence="1">
    <location>
        <begin position="353"/>
        <end position="371"/>
    </location>
</feature>
<dbReference type="AlphaFoldDB" id="A0A813DJW1"/>
<feature type="compositionally biased region" description="Low complexity" evidence="1">
    <location>
        <begin position="33"/>
        <end position="47"/>
    </location>
</feature>
<reference evidence="2" key="1">
    <citation type="submission" date="2021-02" db="EMBL/GenBank/DDBJ databases">
        <authorList>
            <person name="Dougan E. K."/>
            <person name="Rhodes N."/>
            <person name="Thang M."/>
            <person name="Chan C."/>
        </authorList>
    </citation>
    <scope>NUCLEOTIDE SEQUENCE</scope>
</reference>
<dbReference type="Proteomes" id="UP000654075">
    <property type="component" value="Unassembled WGS sequence"/>
</dbReference>
<protein>
    <submittedName>
        <fullName evidence="2">Uncharacterized protein</fullName>
    </submittedName>
</protein>
<evidence type="ECO:0000256" key="1">
    <source>
        <dbReference type="SAM" id="MobiDB-lite"/>
    </source>
</evidence>
<gene>
    <name evidence="2" type="ORF">PGLA1383_LOCUS6991</name>
</gene>